<evidence type="ECO:0000256" key="1">
    <source>
        <dbReference type="ARBA" id="ARBA00023186"/>
    </source>
</evidence>
<dbReference type="EMBL" id="UINC01051877">
    <property type="protein sequence ID" value="SVB66552.1"/>
    <property type="molecule type" value="Genomic_DNA"/>
</dbReference>
<dbReference type="PROSITE" id="PS50076">
    <property type="entry name" value="DNAJ_2"/>
    <property type="match status" value="1"/>
</dbReference>
<dbReference type="Gene3D" id="1.10.287.110">
    <property type="entry name" value="DnaJ domain"/>
    <property type="match status" value="1"/>
</dbReference>
<dbReference type="InterPro" id="IPR051938">
    <property type="entry name" value="Apopto_cytoskel_mod"/>
</dbReference>
<dbReference type="InterPro" id="IPR001623">
    <property type="entry name" value="DnaJ_domain"/>
</dbReference>
<dbReference type="PROSITE" id="PS00636">
    <property type="entry name" value="DNAJ_1"/>
    <property type="match status" value="1"/>
</dbReference>
<keyword evidence="1" id="KW-0143">Chaperone</keyword>
<accession>A0A382FVB8</accession>
<dbReference type="PANTHER" id="PTHR44145">
    <property type="entry name" value="DNAJ HOMOLOG SUBFAMILY A MEMBER 3, MITOCHONDRIAL"/>
    <property type="match status" value="1"/>
</dbReference>
<evidence type="ECO:0000313" key="3">
    <source>
        <dbReference type="EMBL" id="SVB66552.1"/>
    </source>
</evidence>
<dbReference type="InterPro" id="IPR036869">
    <property type="entry name" value="J_dom_sf"/>
</dbReference>
<sequence>MNYYQILEIDIDANDDLIKKNFRQLSKKHHPDKGGDELIYKKITEAYNVLGNLEKKKEYDNLLFTVKPKQQTIILSDDDEEDEDEEEDNIIPEQTFFRQKQRKTNYFQKRDPFENVINKFMQDNRNYINLEDDDDNKQDEKINILLKKLYNSNHLSTETLEIISNNFPYNISHITNLWKNILQKEKQTIKEEKKIYKISTPISNLITTNKKKIVINYSNVCTKCLGIFKYYKCRG</sequence>
<dbReference type="InterPro" id="IPR018253">
    <property type="entry name" value="DnaJ_domain_CS"/>
</dbReference>
<feature type="domain" description="J" evidence="2">
    <location>
        <begin position="2"/>
        <end position="63"/>
    </location>
</feature>
<evidence type="ECO:0000259" key="2">
    <source>
        <dbReference type="PROSITE" id="PS50076"/>
    </source>
</evidence>
<dbReference type="PRINTS" id="PR00625">
    <property type="entry name" value="JDOMAIN"/>
</dbReference>
<dbReference type="SMART" id="SM00271">
    <property type="entry name" value="DnaJ"/>
    <property type="match status" value="1"/>
</dbReference>
<gene>
    <name evidence="3" type="ORF">METZ01_LOCUS219406</name>
</gene>
<dbReference type="Pfam" id="PF00226">
    <property type="entry name" value="DnaJ"/>
    <property type="match status" value="1"/>
</dbReference>
<name>A0A382FVB8_9ZZZZ</name>
<proteinExistence type="predicted"/>
<dbReference type="SUPFAM" id="SSF46565">
    <property type="entry name" value="Chaperone J-domain"/>
    <property type="match status" value="1"/>
</dbReference>
<dbReference type="AlphaFoldDB" id="A0A382FVB8"/>
<organism evidence="3">
    <name type="scientific">marine metagenome</name>
    <dbReference type="NCBI Taxonomy" id="408172"/>
    <lineage>
        <taxon>unclassified sequences</taxon>
        <taxon>metagenomes</taxon>
        <taxon>ecological metagenomes</taxon>
    </lineage>
</organism>
<dbReference type="CDD" id="cd06257">
    <property type="entry name" value="DnaJ"/>
    <property type="match status" value="1"/>
</dbReference>
<dbReference type="PANTHER" id="PTHR44145:SF3">
    <property type="entry name" value="DNAJ HOMOLOG SUBFAMILY A MEMBER 3, MITOCHONDRIAL"/>
    <property type="match status" value="1"/>
</dbReference>
<reference evidence="3" key="1">
    <citation type="submission" date="2018-05" db="EMBL/GenBank/DDBJ databases">
        <authorList>
            <person name="Lanie J.A."/>
            <person name="Ng W.-L."/>
            <person name="Kazmierczak K.M."/>
            <person name="Andrzejewski T.M."/>
            <person name="Davidsen T.M."/>
            <person name="Wayne K.J."/>
            <person name="Tettelin H."/>
            <person name="Glass J.I."/>
            <person name="Rusch D."/>
            <person name="Podicherti R."/>
            <person name="Tsui H.-C.T."/>
            <person name="Winkler M.E."/>
        </authorList>
    </citation>
    <scope>NUCLEOTIDE SEQUENCE</scope>
</reference>
<feature type="non-terminal residue" evidence="3">
    <location>
        <position position="235"/>
    </location>
</feature>
<protein>
    <recommendedName>
        <fullName evidence="2">J domain-containing protein</fullName>
    </recommendedName>
</protein>